<evidence type="ECO:0000256" key="1">
    <source>
        <dbReference type="SAM" id="MobiDB-lite"/>
    </source>
</evidence>
<comment type="caution">
    <text evidence="2">The sequence shown here is derived from an EMBL/GenBank/DDBJ whole genome shotgun (WGS) entry which is preliminary data.</text>
</comment>
<dbReference type="RefSeq" id="WP_277578452.1">
    <property type="nucleotide sequence ID" value="NZ_JANRMI010000003.1"/>
</dbReference>
<dbReference type="EMBL" id="JANRMI010000003">
    <property type="protein sequence ID" value="MDG0816975.1"/>
    <property type="molecule type" value="Genomic_DNA"/>
</dbReference>
<proteinExistence type="predicted"/>
<gene>
    <name evidence="2" type="ORF">NWE73_11405</name>
</gene>
<sequence length="320" mass="33567">MKAKWTLSILFAMTQLCACVEVRDNKKTEEPAPMVAVQKFGDLVIDEPMYVYAGQILNAQDLAAAQKESGKEPLKESLAKNESLTKQDFEFQFDRLTITERGVLYTLGNNIRLHVADLSSAGLITTFSEDQTAEPNKVGRAGGHILIDVERAEGVLNLVLRGERGGKGLKGANPDPSMKGSEGSPGTDGDAFGSNGICNRRATGGGIGGQGKKGHPGQDGKNGGDSGTLELKIKNDQGFTYSIQRKPGRGGERGEGGQGGEGGENGRSGSASFSCGGFVLSLGNEKNRGPEGEPGDKGQPGVDGISQTVCIDKNSVLTCY</sequence>
<evidence type="ECO:0008006" key="4">
    <source>
        <dbReference type="Google" id="ProtNLM"/>
    </source>
</evidence>
<organism evidence="2 3">
    <name type="scientific">Bdellovibrio svalbardensis</name>
    <dbReference type="NCBI Taxonomy" id="2972972"/>
    <lineage>
        <taxon>Bacteria</taxon>
        <taxon>Pseudomonadati</taxon>
        <taxon>Bdellovibrionota</taxon>
        <taxon>Bdellovibrionia</taxon>
        <taxon>Bdellovibrionales</taxon>
        <taxon>Pseudobdellovibrionaceae</taxon>
        <taxon>Bdellovibrio</taxon>
    </lineage>
</organism>
<evidence type="ECO:0000313" key="3">
    <source>
        <dbReference type="Proteomes" id="UP001152321"/>
    </source>
</evidence>
<evidence type="ECO:0000313" key="2">
    <source>
        <dbReference type="EMBL" id="MDG0816975.1"/>
    </source>
</evidence>
<feature type="compositionally biased region" description="Gly residues" evidence="1">
    <location>
        <begin position="256"/>
        <end position="266"/>
    </location>
</feature>
<reference evidence="2" key="1">
    <citation type="submission" date="2022-08" db="EMBL/GenBank/DDBJ databases">
        <title>Novel Bdellovibrio Species Isolated from Svalbard: Designation Bdellovibrio svalbardensis.</title>
        <authorList>
            <person name="Mitchell R.J."/>
            <person name="Choi S.Y."/>
        </authorList>
    </citation>
    <scope>NUCLEOTIDE SEQUENCE</scope>
    <source>
        <strain evidence="2">PAP01</strain>
    </source>
</reference>
<protein>
    <recommendedName>
        <fullName evidence="4">Collagen-like protein</fullName>
    </recommendedName>
</protein>
<dbReference type="Proteomes" id="UP001152321">
    <property type="component" value="Unassembled WGS sequence"/>
</dbReference>
<accession>A0ABT6DJG0</accession>
<feature type="region of interest" description="Disordered" evidence="1">
    <location>
        <begin position="164"/>
        <end position="306"/>
    </location>
</feature>
<feature type="compositionally biased region" description="Basic and acidic residues" evidence="1">
    <location>
        <begin position="285"/>
        <end position="296"/>
    </location>
</feature>
<keyword evidence="3" id="KW-1185">Reference proteome</keyword>
<name>A0ABT6DJG0_9BACT</name>